<feature type="signal peptide" evidence="2">
    <location>
        <begin position="1"/>
        <end position="22"/>
    </location>
</feature>
<evidence type="ECO:0000313" key="3">
    <source>
        <dbReference type="EMBL" id="MBK1621525.1"/>
    </source>
</evidence>
<evidence type="ECO:0000256" key="1">
    <source>
        <dbReference type="SAM" id="MobiDB-lite"/>
    </source>
</evidence>
<evidence type="ECO:0000313" key="4">
    <source>
        <dbReference type="Proteomes" id="UP001138768"/>
    </source>
</evidence>
<feature type="chain" id="PRO_5040841654" evidence="2">
    <location>
        <begin position="23"/>
        <end position="102"/>
    </location>
</feature>
<comment type="caution">
    <text evidence="3">The sequence shown here is derived from an EMBL/GenBank/DDBJ whole genome shotgun (WGS) entry which is preliminary data.</text>
</comment>
<protein>
    <submittedName>
        <fullName evidence="3">Uncharacterized protein</fullName>
    </submittedName>
</protein>
<accession>A0A9X1B6E3</accession>
<keyword evidence="4" id="KW-1185">Reference proteome</keyword>
<keyword evidence="2" id="KW-0732">Signal</keyword>
<dbReference type="AlphaFoldDB" id="A0A9X1B6E3"/>
<organism evidence="3 4">
    <name type="scientific">Lamprobacter modestohalophilus</name>
    <dbReference type="NCBI Taxonomy" id="1064514"/>
    <lineage>
        <taxon>Bacteria</taxon>
        <taxon>Pseudomonadati</taxon>
        <taxon>Pseudomonadota</taxon>
        <taxon>Gammaproteobacteria</taxon>
        <taxon>Chromatiales</taxon>
        <taxon>Chromatiaceae</taxon>
        <taxon>Lamprobacter</taxon>
    </lineage>
</organism>
<name>A0A9X1B6E3_9GAMM</name>
<reference evidence="3 4" key="1">
    <citation type="journal article" date="2020" name="Microorganisms">
        <title>Osmotic Adaptation and Compatible Solute Biosynthesis of Phototrophic Bacteria as Revealed from Genome Analyses.</title>
        <authorList>
            <person name="Imhoff J.F."/>
            <person name="Rahn T."/>
            <person name="Kunzel S."/>
            <person name="Keller A."/>
            <person name="Neulinger S.C."/>
        </authorList>
    </citation>
    <scope>NUCLEOTIDE SEQUENCE [LARGE SCALE GENOMIC DNA]</scope>
    <source>
        <strain evidence="3 4">DSM 25653</strain>
    </source>
</reference>
<dbReference type="Proteomes" id="UP001138768">
    <property type="component" value="Unassembled WGS sequence"/>
</dbReference>
<proteinExistence type="predicted"/>
<dbReference type="RefSeq" id="WP_200251031.1">
    <property type="nucleotide sequence ID" value="NZ_NRRY01000081.1"/>
</dbReference>
<gene>
    <name evidence="3" type="ORF">CKO42_24555</name>
</gene>
<dbReference type="EMBL" id="NRRY01000081">
    <property type="protein sequence ID" value="MBK1621525.1"/>
    <property type="molecule type" value="Genomic_DNA"/>
</dbReference>
<feature type="region of interest" description="Disordered" evidence="1">
    <location>
        <begin position="79"/>
        <end position="102"/>
    </location>
</feature>
<sequence>MKTITTTLTATLFSLAAAGVSAADVYQGLSAGHPDLSSHPAGIEDGFGVSAIAPGVGSQIDRYHGIADGNADLFNVRLQGPSDSGERPNIYGGAQGNPDLSF</sequence>
<evidence type="ECO:0000256" key="2">
    <source>
        <dbReference type="SAM" id="SignalP"/>
    </source>
</evidence>